<gene>
    <name evidence="1" type="ORF">A0U89_13875</name>
</gene>
<protein>
    <submittedName>
        <fullName evidence="1">Uncharacterized protein</fullName>
    </submittedName>
</protein>
<keyword evidence="1" id="KW-0614">Plasmid</keyword>
<dbReference type="EMBL" id="CP014675">
    <property type="protein sequence ID" value="AOX18404.1"/>
    <property type="molecule type" value="Genomic_DNA"/>
</dbReference>
<organism evidence="1 2">
    <name type="scientific">Kozakia baliensis</name>
    <dbReference type="NCBI Taxonomy" id="153496"/>
    <lineage>
        <taxon>Bacteria</taxon>
        <taxon>Pseudomonadati</taxon>
        <taxon>Pseudomonadota</taxon>
        <taxon>Alphaproteobacteria</taxon>
        <taxon>Acetobacterales</taxon>
        <taxon>Acetobacteraceae</taxon>
        <taxon>Kozakia</taxon>
    </lineage>
</organism>
<accession>A0A1D8UXQ2</accession>
<geneLocation type="plasmid" evidence="2">
    <name>pkb14400_1</name>
</geneLocation>
<name>A0A1D8UXQ2_9PROT</name>
<dbReference type="Proteomes" id="UP000179145">
    <property type="component" value="Plasmid pKB14400_1"/>
</dbReference>
<sequence length="119" mass="12612">MERGNWGANALTHHNESAVIAGVVMLVIDAMMIVPSVAVAYVLSPWGGADVGTWPRDPISALRDGMVIVNPALIFLNAALAVRGLRQRRWPGVIGWLTVVAGTAFAALYITPLALIALL</sequence>
<dbReference type="KEGG" id="kba:A0U89_13875"/>
<keyword evidence="2" id="KW-1185">Reference proteome</keyword>
<evidence type="ECO:0000313" key="2">
    <source>
        <dbReference type="Proteomes" id="UP000179145"/>
    </source>
</evidence>
<reference evidence="1 2" key="1">
    <citation type="journal article" date="2016" name="Microb. Cell Fact.">
        <title>Dissection of exopolysaccharide biosynthesis in Kozakia baliensis.</title>
        <authorList>
            <person name="Brandt J.U."/>
            <person name="Jakob F."/>
            <person name="Behr J."/>
            <person name="Geissler A.J."/>
            <person name="Vogel R.F."/>
        </authorList>
    </citation>
    <scope>NUCLEOTIDE SEQUENCE [LARGE SCALE GENOMIC DNA]</scope>
    <source>
        <strain evidence="1 2">DSM 14400</strain>
        <plasmid evidence="2">Plasmid pkb14400_1</plasmid>
    </source>
</reference>
<dbReference type="AlphaFoldDB" id="A0A1D8UXQ2"/>
<proteinExistence type="predicted"/>
<evidence type="ECO:0000313" key="1">
    <source>
        <dbReference type="EMBL" id="AOX18404.1"/>
    </source>
</evidence>